<keyword evidence="4 7" id="KW-0812">Transmembrane</keyword>
<reference evidence="9 10" key="1">
    <citation type="submission" date="2024-09" db="EMBL/GenBank/DDBJ databases">
        <authorList>
            <person name="Sun Q."/>
            <person name="Mori K."/>
        </authorList>
    </citation>
    <scope>NUCLEOTIDE SEQUENCE [LARGE SCALE GENOMIC DNA]</scope>
    <source>
        <strain evidence="9 10">JCM 1342</strain>
    </source>
</reference>
<dbReference type="Gene3D" id="1.10.3720.10">
    <property type="entry name" value="MetI-like"/>
    <property type="match status" value="1"/>
</dbReference>
<protein>
    <submittedName>
        <fullName evidence="9">ABC transporter permease</fullName>
    </submittedName>
</protein>
<evidence type="ECO:0000256" key="1">
    <source>
        <dbReference type="ARBA" id="ARBA00004651"/>
    </source>
</evidence>
<evidence type="ECO:0000313" key="9">
    <source>
        <dbReference type="EMBL" id="MFB9644227.1"/>
    </source>
</evidence>
<feature type="transmembrane region" description="Helical" evidence="7">
    <location>
        <begin position="122"/>
        <end position="138"/>
    </location>
</feature>
<gene>
    <name evidence="9" type="ORF">ACFFPJ_00290</name>
</gene>
<dbReference type="InterPro" id="IPR000515">
    <property type="entry name" value="MetI-like"/>
</dbReference>
<organism evidence="9 10">
    <name type="scientific">Microbacterium terregens</name>
    <dbReference type="NCBI Taxonomy" id="69363"/>
    <lineage>
        <taxon>Bacteria</taxon>
        <taxon>Bacillati</taxon>
        <taxon>Actinomycetota</taxon>
        <taxon>Actinomycetes</taxon>
        <taxon>Micrococcales</taxon>
        <taxon>Microbacteriaceae</taxon>
        <taxon>Microbacterium</taxon>
    </lineage>
</organism>
<feature type="transmembrane region" description="Helical" evidence="7">
    <location>
        <begin position="60"/>
        <end position="82"/>
    </location>
</feature>
<dbReference type="InterPro" id="IPR035906">
    <property type="entry name" value="MetI-like_sf"/>
</dbReference>
<dbReference type="PANTHER" id="PTHR30151:SF0">
    <property type="entry name" value="ABC TRANSPORTER PERMEASE PROTEIN MJ0413-RELATED"/>
    <property type="match status" value="1"/>
</dbReference>
<feature type="transmembrane region" description="Helical" evidence="7">
    <location>
        <begin position="7"/>
        <end position="24"/>
    </location>
</feature>
<keyword evidence="2 7" id="KW-0813">Transport</keyword>
<keyword evidence="3" id="KW-1003">Cell membrane</keyword>
<accession>A0ABV5SX71</accession>
<dbReference type="CDD" id="cd06261">
    <property type="entry name" value="TM_PBP2"/>
    <property type="match status" value="1"/>
</dbReference>
<keyword evidence="6 7" id="KW-0472">Membrane</keyword>
<comment type="subcellular location">
    <subcellularLocation>
        <location evidence="1 7">Cell membrane</location>
        <topology evidence="1 7">Multi-pass membrane protein</topology>
    </subcellularLocation>
</comment>
<dbReference type="PROSITE" id="PS50928">
    <property type="entry name" value="ABC_TM1"/>
    <property type="match status" value="1"/>
</dbReference>
<dbReference type="RefSeq" id="WP_344710488.1">
    <property type="nucleotide sequence ID" value="NZ_BAAAWH010000001.1"/>
</dbReference>
<dbReference type="Proteomes" id="UP001589611">
    <property type="component" value="Unassembled WGS sequence"/>
</dbReference>
<feature type="domain" description="ABC transmembrane type-1" evidence="8">
    <location>
        <begin position="56"/>
        <end position="240"/>
    </location>
</feature>
<feature type="transmembrane region" description="Helical" evidence="7">
    <location>
        <begin position="181"/>
        <end position="199"/>
    </location>
</feature>
<dbReference type="SUPFAM" id="SSF161098">
    <property type="entry name" value="MetI-like"/>
    <property type="match status" value="1"/>
</dbReference>
<name>A0ABV5SX71_9MICO</name>
<comment type="similarity">
    <text evidence="7">Belongs to the binding-protein-dependent transport system permease family.</text>
</comment>
<feature type="transmembrane region" description="Helical" evidence="7">
    <location>
        <begin position="219"/>
        <end position="239"/>
    </location>
</feature>
<evidence type="ECO:0000256" key="5">
    <source>
        <dbReference type="ARBA" id="ARBA00022989"/>
    </source>
</evidence>
<evidence type="ECO:0000313" key="10">
    <source>
        <dbReference type="Proteomes" id="UP001589611"/>
    </source>
</evidence>
<evidence type="ECO:0000256" key="3">
    <source>
        <dbReference type="ARBA" id="ARBA00022475"/>
    </source>
</evidence>
<dbReference type="Pfam" id="PF00528">
    <property type="entry name" value="BPD_transp_1"/>
    <property type="match status" value="1"/>
</dbReference>
<dbReference type="PANTHER" id="PTHR30151">
    <property type="entry name" value="ALKANE SULFONATE ABC TRANSPORTER-RELATED, MEMBRANE SUBUNIT"/>
    <property type="match status" value="1"/>
</dbReference>
<keyword evidence="5 7" id="KW-1133">Transmembrane helix</keyword>
<evidence type="ECO:0000259" key="8">
    <source>
        <dbReference type="PROSITE" id="PS50928"/>
    </source>
</evidence>
<evidence type="ECO:0000256" key="7">
    <source>
        <dbReference type="RuleBase" id="RU363032"/>
    </source>
</evidence>
<feature type="transmembrane region" description="Helical" evidence="7">
    <location>
        <begin position="94"/>
        <end position="116"/>
    </location>
</feature>
<proteinExistence type="inferred from homology"/>
<sequence>MRAVKIASAALALPILIVLVWWLATLNETNPFVPKPGQLISDLFTVWVGPLLGEEVLPSIYRLGVGLGGAIVVGILLGLLIGSNRFARKLTGPIFEFIRAVPPPVLLPVLLLILGIDDRSKIFLIFLGCLWPILLNTIDGVRSVDAVLADTTRTYGMRGWSRLRYFVLPAATPRIMTGIRLALPIAIILMVVSEMYAALDGLGYRIMLFKQTFQMGPMWAGIVIIGLIGILIAVLFRLVDRRVLAWYYGQREVESRES</sequence>
<evidence type="ECO:0000256" key="6">
    <source>
        <dbReference type="ARBA" id="ARBA00023136"/>
    </source>
</evidence>
<keyword evidence="10" id="KW-1185">Reference proteome</keyword>
<evidence type="ECO:0000256" key="2">
    <source>
        <dbReference type="ARBA" id="ARBA00022448"/>
    </source>
</evidence>
<dbReference type="EMBL" id="JBHMBE010000001">
    <property type="protein sequence ID" value="MFB9644227.1"/>
    <property type="molecule type" value="Genomic_DNA"/>
</dbReference>
<evidence type="ECO:0000256" key="4">
    <source>
        <dbReference type="ARBA" id="ARBA00022692"/>
    </source>
</evidence>
<comment type="caution">
    <text evidence="9">The sequence shown here is derived from an EMBL/GenBank/DDBJ whole genome shotgun (WGS) entry which is preliminary data.</text>
</comment>